<gene>
    <name evidence="3" type="primary">tal1</name>
    <name evidence="3" type="ORF">HMPREF0548_0627</name>
</gene>
<evidence type="ECO:0000313" key="4">
    <source>
        <dbReference type="Proteomes" id="UP000005583"/>
    </source>
</evidence>
<dbReference type="eggNOG" id="COG0176">
    <property type="taxonomic scope" value="Bacteria"/>
</dbReference>
<reference evidence="3 4" key="1">
    <citation type="submission" date="2009-01" db="EMBL/GenBank/DDBJ databases">
        <authorList>
            <person name="Qin X."/>
            <person name="Bachman B."/>
            <person name="Battles P."/>
            <person name="Bell A."/>
            <person name="Bess C."/>
            <person name="Bickham C."/>
            <person name="Chaboub L."/>
            <person name="Chen D."/>
            <person name="Coyle M."/>
            <person name="Deiros D.R."/>
            <person name="Dinh H."/>
            <person name="Forbes L."/>
            <person name="Fowler G."/>
            <person name="Francisco L."/>
            <person name="Fu Q."/>
            <person name="Gubbala S."/>
            <person name="Hale W."/>
            <person name="Han Y."/>
            <person name="Hemphill L."/>
            <person name="Highlander S.K."/>
            <person name="Hirani K."/>
            <person name="Hogues M."/>
            <person name="Jackson L."/>
            <person name="Jakkamsetti A."/>
            <person name="Javaid M."/>
            <person name="Jiang H."/>
            <person name="Korchina V."/>
            <person name="Kovar C."/>
            <person name="Lara F."/>
            <person name="Lee S."/>
            <person name="Mata R."/>
            <person name="Mathew T."/>
            <person name="Moen C."/>
            <person name="Morales K."/>
            <person name="Munidasa M."/>
            <person name="Nazareth L."/>
            <person name="Ngo R."/>
            <person name="Nguyen L."/>
            <person name="Okwuonu G."/>
            <person name="Ongeri F."/>
            <person name="Patil S."/>
            <person name="Petrosino J."/>
            <person name="Pham C."/>
            <person name="Pham P."/>
            <person name="Pu L.-L."/>
            <person name="Puazo M."/>
            <person name="Raj R."/>
            <person name="Reid J."/>
            <person name="Rouhana J."/>
            <person name="Saada N."/>
            <person name="Shang Y."/>
            <person name="Simmons D."/>
            <person name="Thornton R."/>
            <person name="Warren J."/>
            <person name="Weissenberger G."/>
            <person name="Zhang J."/>
            <person name="Zhang L."/>
            <person name="Zhou C."/>
            <person name="Zhu D."/>
            <person name="Muzny D."/>
            <person name="Worley K."/>
            <person name="Gibbs R."/>
        </authorList>
    </citation>
    <scope>NUCLEOTIDE SEQUENCE [LARGE SCALE GENOMIC DNA]</scope>
    <source>
        <strain evidence="3 4">DSM 16047</strain>
    </source>
</reference>
<dbReference type="PROSITE" id="PS01054">
    <property type="entry name" value="TRANSALDOLASE_1"/>
    <property type="match status" value="1"/>
</dbReference>
<dbReference type="InterPro" id="IPR033919">
    <property type="entry name" value="TSA/FSA_arc/bac"/>
</dbReference>
<dbReference type="STRING" id="525365.HMPREF0548_0627"/>
<keyword evidence="3" id="KW-0456">Lyase</keyword>
<dbReference type="GO" id="GO:0005737">
    <property type="term" value="C:cytoplasm"/>
    <property type="evidence" value="ECO:0007669"/>
    <property type="project" value="UniProtKB-SubCell"/>
</dbReference>
<dbReference type="Proteomes" id="UP000005583">
    <property type="component" value="Unassembled WGS sequence"/>
</dbReference>
<dbReference type="InterPro" id="IPR013785">
    <property type="entry name" value="Aldolase_TIM"/>
</dbReference>
<proteinExistence type="predicted"/>
<evidence type="ECO:0000256" key="2">
    <source>
        <dbReference type="ARBA" id="ARBA00023270"/>
    </source>
</evidence>
<keyword evidence="4" id="KW-1185">Reference proteome</keyword>
<dbReference type="EC" id="4.1.2.-" evidence="3"/>
<protein>
    <submittedName>
        <fullName evidence="3">Fructose-6-phosphate aldolase</fullName>
        <ecNumber evidence="3">4.1.2.-</ecNumber>
    </submittedName>
</protein>
<dbReference type="GO" id="GO:0016832">
    <property type="term" value="F:aldehyde-lyase activity"/>
    <property type="evidence" value="ECO:0007669"/>
    <property type="project" value="InterPro"/>
</dbReference>
<evidence type="ECO:0000256" key="1">
    <source>
        <dbReference type="ARBA" id="ARBA00004496"/>
    </source>
</evidence>
<dbReference type="HOGENOM" id="CLU_079764_2_0_9"/>
<dbReference type="Pfam" id="PF00923">
    <property type="entry name" value="TAL_FSA"/>
    <property type="match status" value="1"/>
</dbReference>
<dbReference type="PANTHER" id="PTHR10683:SF28">
    <property type="entry name" value="TRANSALDOLASE C"/>
    <property type="match status" value="1"/>
</dbReference>
<dbReference type="PANTHER" id="PTHR10683">
    <property type="entry name" value="TRANSALDOLASE"/>
    <property type="match status" value="1"/>
</dbReference>
<dbReference type="AlphaFoldDB" id="C2ELT1"/>
<dbReference type="InterPro" id="IPR018225">
    <property type="entry name" value="Transaldolase_AS"/>
</dbReference>
<sequence>MLYLKCQKKSKNLKISRFIMEILLDTANIVAIKKYVDVINLAGVTTNPTIVKKEGKIDFFNHMKEIRQIIGQNAKLHVQAVGKTKDEFVQDAYTIWDEIDKDVYVKIPTTEQGLAAIKTLKNEGRRITATGVYTEFQAYMAMTCGADYIAPYYNRMRNMNIDAAAFIRNVANQIERDHSKSKILAASFHNVEEVNNAIRNGAQAITMGPDVMASGLGMPAIDKAVDDFKSDWESVYGKGSSITALASQKDKD</sequence>
<organism evidence="3 4">
    <name type="scientific">Lactobacillus ultunensis DSM 16047</name>
    <dbReference type="NCBI Taxonomy" id="525365"/>
    <lineage>
        <taxon>Bacteria</taxon>
        <taxon>Bacillati</taxon>
        <taxon>Bacillota</taxon>
        <taxon>Bacilli</taxon>
        <taxon>Lactobacillales</taxon>
        <taxon>Lactobacillaceae</taxon>
        <taxon>Lactobacillus</taxon>
    </lineage>
</organism>
<comment type="caution">
    <text evidence="3">The sequence shown here is derived from an EMBL/GenBank/DDBJ whole genome shotgun (WGS) entry which is preliminary data.</text>
</comment>
<dbReference type="Gene3D" id="3.20.20.70">
    <property type="entry name" value="Aldolase class I"/>
    <property type="match status" value="1"/>
</dbReference>
<dbReference type="GO" id="GO:0005975">
    <property type="term" value="P:carbohydrate metabolic process"/>
    <property type="evidence" value="ECO:0007669"/>
    <property type="project" value="InterPro"/>
</dbReference>
<dbReference type="EMBL" id="ACGU01000035">
    <property type="protein sequence ID" value="EEJ72503.1"/>
    <property type="molecule type" value="Genomic_DNA"/>
</dbReference>
<name>C2ELT1_9LACO</name>
<keyword evidence="2" id="KW-0704">Schiff base</keyword>
<dbReference type="NCBIfam" id="NF009299">
    <property type="entry name" value="PRK12656.1"/>
    <property type="match status" value="1"/>
</dbReference>
<dbReference type="InterPro" id="IPR001585">
    <property type="entry name" value="TAL/FSA"/>
</dbReference>
<accession>C2ELT1</accession>
<dbReference type="CDD" id="cd00956">
    <property type="entry name" value="Transaldolase_FSA"/>
    <property type="match status" value="1"/>
</dbReference>
<dbReference type="PROSITE" id="PS00958">
    <property type="entry name" value="TRANSALDOLASE_2"/>
    <property type="match status" value="1"/>
</dbReference>
<dbReference type="SUPFAM" id="SSF51569">
    <property type="entry name" value="Aldolase"/>
    <property type="match status" value="1"/>
</dbReference>
<comment type="subcellular location">
    <subcellularLocation>
        <location evidence="1">Cytoplasm</location>
    </subcellularLocation>
</comment>
<evidence type="ECO:0000313" key="3">
    <source>
        <dbReference type="EMBL" id="EEJ72503.1"/>
    </source>
</evidence>